<protein>
    <submittedName>
        <fullName evidence="5">Putative transcriptional regulator</fullName>
    </submittedName>
</protein>
<dbReference type="Pfam" id="PF00356">
    <property type="entry name" value="LacI"/>
    <property type="match status" value="1"/>
</dbReference>
<dbReference type="PANTHER" id="PTHR30146">
    <property type="entry name" value="LACI-RELATED TRANSCRIPTIONAL REPRESSOR"/>
    <property type="match status" value="1"/>
</dbReference>
<feature type="domain" description="HTH lacI-type" evidence="4">
    <location>
        <begin position="2"/>
        <end position="56"/>
    </location>
</feature>
<dbReference type="SMART" id="SM00354">
    <property type="entry name" value="HTH_LACI"/>
    <property type="match status" value="1"/>
</dbReference>
<dbReference type="CDD" id="cd06267">
    <property type="entry name" value="PBP1_LacI_sugar_binding-like"/>
    <property type="match status" value="1"/>
</dbReference>
<dbReference type="CDD" id="cd01392">
    <property type="entry name" value="HTH_LacI"/>
    <property type="match status" value="1"/>
</dbReference>
<dbReference type="InterPro" id="IPR046335">
    <property type="entry name" value="LacI/GalR-like_sensor"/>
</dbReference>
<keyword evidence="2" id="KW-0238">DNA-binding</keyword>
<evidence type="ECO:0000256" key="1">
    <source>
        <dbReference type="ARBA" id="ARBA00023015"/>
    </source>
</evidence>
<keyword evidence="3" id="KW-0804">Transcription</keyword>
<dbReference type="Gene3D" id="1.10.260.40">
    <property type="entry name" value="lambda repressor-like DNA-binding domains"/>
    <property type="match status" value="1"/>
</dbReference>
<dbReference type="GO" id="GO:0000976">
    <property type="term" value="F:transcription cis-regulatory region binding"/>
    <property type="evidence" value="ECO:0007669"/>
    <property type="project" value="TreeGrafter"/>
</dbReference>
<dbReference type="Gene3D" id="3.40.50.2300">
    <property type="match status" value="2"/>
</dbReference>
<dbReference type="PROSITE" id="PS50932">
    <property type="entry name" value="HTH_LACI_2"/>
    <property type="match status" value="1"/>
</dbReference>
<evidence type="ECO:0000256" key="3">
    <source>
        <dbReference type="ARBA" id="ARBA00023163"/>
    </source>
</evidence>
<evidence type="ECO:0000256" key="2">
    <source>
        <dbReference type="ARBA" id="ARBA00023125"/>
    </source>
</evidence>
<dbReference type="Proteomes" id="UP000024001">
    <property type="component" value="Unassembled WGS sequence"/>
</dbReference>
<dbReference type="PATRIC" id="fig|273677.3.peg.954"/>
<dbReference type="OrthoDB" id="3510266at2"/>
<dbReference type="PROSITE" id="PS00356">
    <property type="entry name" value="HTH_LACI_1"/>
    <property type="match status" value="1"/>
</dbReference>
<comment type="caution">
    <text evidence="5">The sequence shown here is derived from an EMBL/GenBank/DDBJ whole genome shotgun (WGS) entry which is preliminary data.</text>
</comment>
<dbReference type="SUPFAM" id="SSF53822">
    <property type="entry name" value="Periplasmic binding protein-like I"/>
    <property type="match status" value="1"/>
</dbReference>
<keyword evidence="6" id="KW-1185">Reference proteome</keyword>
<dbReference type="AlphaFoldDB" id="A0A031FWI9"/>
<dbReference type="InterPro" id="IPR010982">
    <property type="entry name" value="Lambda_DNA-bd_dom_sf"/>
</dbReference>
<evidence type="ECO:0000259" key="4">
    <source>
        <dbReference type="PROSITE" id="PS50932"/>
    </source>
</evidence>
<sequence>MSTIADVAREAGVSKATASRALTGSPQVSPATRERVSEAAQRLGYVPSTSAVSLATGRTRNVGVVLPHVNRWFFAEVLEGIQAALLERGLDLTLYDATPGSAGRERVFTEFLARKRFDGVIAVGLEPAASELEALLSLDRPVVSVIGTEDRTSLVALDDAHAAALATSHLVSLGHRRIAFLGGTSASHWPHVESARYEGYEREMRESGLAEHTTRTPAELSMPAGYEAAVDLLSDPSNRPTAIVGACDEVAIGAVIAARRLGILVPSDLSVVGIDDHVNAEMFALTTLRQVPREQGATAVELLTRHLDDPTLAPVTVSIRPRLVVRNSTAAPSGATPAAVRDFGLSRVPNDA</sequence>
<dbReference type="EMBL" id="JFYO01000004">
    <property type="protein sequence ID" value="EZP28000.1"/>
    <property type="molecule type" value="Genomic_DNA"/>
</dbReference>
<proteinExistence type="predicted"/>
<name>A0A031FWI9_9MICO</name>
<dbReference type="GO" id="GO:0003700">
    <property type="term" value="F:DNA-binding transcription factor activity"/>
    <property type="evidence" value="ECO:0007669"/>
    <property type="project" value="TreeGrafter"/>
</dbReference>
<organism evidence="5 6">
    <name type="scientific">Microbacterium oleivorans</name>
    <dbReference type="NCBI Taxonomy" id="273677"/>
    <lineage>
        <taxon>Bacteria</taxon>
        <taxon>Bacillati</taxon>
        <taxon>Actinomycetota</taxon>
        <taxon>Actinomycetes</taxon>
        <taxon>Micrococcales</taxon>
        <taxon>Microbacteriaceae</taxon>
        <taxon>Microbacterium</taxon>
    </lineage>
</organism>
<reference evidence="5 6" key="1">
    <citation type="submission" date="2014-03" db="EMBL/GenBank/DDBJ databases">
        <title>Draft Genome Sequences of 13 Willow Endophytes.</title>
        <authorList>
            <person name="Gan H.Y."/>
            <person name="Gan H.M."/>
            <person name="Savka M.A."/>
            <person name="Hudson A.O."/>
        </authorList>
    </citation>
    <scope>NUCLEOTIDE SEQUENCE [LARGE SCALE GENOMIC DNA]</scope>
    <source>
        <strain evidence="5 6">RIT293</strain>
    </source>
</reference>
<keyword evidence="1" id="KW-0805">Transcription regulation</keyword>
<accession>A0A031FWI9</accession>
<evidence type="ECO:0000313" key="6">
    <source>
        <dbReference type="Proteomes" id="UP000024001"/>
    </source>
</evidence>
<dbReference type="InterPro" id="IPR028082">
    <property type="entry name" value="Peripla_BP_I"/>
</dbReference>
<dbReference type="Pfam" id="PF13377">
    <property type="entry name" value="Peripla_BP_3"/>
    <property type="match status" value="1"/>
</dbReference>
<dbReference type="InterPro" id="IPR000843">
    <property type="entry name" value="HTH_LacI"/>
</dbReference>
<gene>
    <name evidence="5" type="ORF">BW34_00973</name>
</gene>
<dbReference type="eggNOG" id="COG1609">
    <property type="taxonomic scope" value="Bacteria"/>
</dbReference>
<dbReference type="RefSeq" id="WP_036309999.1">
    <property type="nucleotide sequence ID" value="NZ_JFYO01000004.1"/>
</dbReference>
<evidence type="ECO:0000313" key="5">
    <source>
        <dbReference type="EMBL" id="EZP28000.1"/>
    </source>
</evidence>
<dbReference type="SUPFAM" id="SSF47413">
    <property type="entry name" value="lambda repressor-like DNA-binding domains"/>
    <property type="match status" value="1"/>
</dbReference>
<dbReference type="PANTHER" id="PTHR30146:SF153">
    <property type="entry name" value="LACTOSE OPERON REPRESSOR"/>
    <property type="match status" value="1"/>
</dbReference>